<sequence>MTDTSKRGFASMDAQKQREIASKGGKAAHAKGTAHEFTPEEAREAGRKGGEAVSKDREHMAEIGREGGKSSRKSNRDENKSKEEDKNANGSSHKQPATTERQSQKNE</sequence>
<reference evidence="2 3" key="1">
    <citation type="submission" date="2016-11" db="EMBL/GenBank/DDBJ databases">
        <title>Draft Genome Sequences of Nine Cyanobacterial Strains from Diverse Habitats.</title>
        <authorList>
            <person name="Zhu T."/>
            <person name="Hou S."/>
            <person name="Lu X."/>
            <person name="Hess W.R."/>
        </authorList>
    </citation>
    <scope>NUCLEOTIDE SEQUENCE [LARGE SCALE GENOMIC DNA]</scope>
    <source>
        <strain evidence="2 3">NIES-593</strain>
    </source>
</reference>
<organism evidence="2 3">
    <name type="scientific">Hydrococcus rivularis NIES-593</name>
    <dbReference type="NCBI Taxonomy" id="1921803"/>
    <lineage>
        <taxon>Bacteria</taxon>
        <taxon>Bacillati</taxon>
        <taxon>Cyanobacteriota</taxon>
        <taxon>Cyanophyceae</taxon>
        <taxon>Pleurocapsales</taxon>
        <taxon>Hydrococcaceae</taxon>
        <taxon>Hydrococcus</taxon>
    </lineage>
</organism>
<dbReference type="AlphaFoldDB" id="A0A1U7HGW0"/>
<dbReference type="OrthoDB" id="9814245at2"/>
<dbReference type="Pfam" id="PF10685">
    <property type="entry name" value="KGG"/>
    <property type="match status" value="2"/>
</dbReference>
<evidence type="ECO:0000256" key="1">
    <source>
        <dbReference type="SAM" id="MobiDB-lite"/>
    </source>
</evidence>
<comment type="caution">
    <text evidence="2">The sequence shown here is derived from an EMBL/GenBank/DDBJ whole genome shotgun (WGS) entry which is preliminary data.</text>
</comment>
<dbReference type="InterPro" id="IPR052590">
    <property type="entry name" value="Stress/Virulence-Domain"/>
</dbReference>
<feature type="compositionally biased region" description="Polar residues" evidence="1">
    <location>
        <begin position="88"/>
        <end position="101"/>
    </location>
</feature>
<keyword evidence="3" id="KW-1185">Reference proteome</keyword>
<dbReference type="InterPro" id="IPR019626">
    <property type="entry name" value="Stress-induced_KGG_rpt"/>
</dbReference>
<dbReference type="EMBL" id="MRCB01000012">
    <property type="protein sequence ID" value="OKH22768.1"/>
    <property type="molecule type" value="Genomic_DNA"/>
</dbReference>
<dbReference type="PANTHER" id="PTHR36569">
    <property type="match status" value="1"/>
</dbReference>
<name>A0A1U7HGW0_9CYAN</name>
<gene>
    <name evidence="2" type="ORF">NIES593_11625</name>
</gene>
<feature type="compositionally biased region" description="Low complexity" evidence="1">
    <location>
        <begin position="22"/>
        <end position="31"/>
    </location>
</feature>
<dbReference type="PANTHER" id="PTHR36569:SF5">
    <property type="entry name" value="CONIDIATION-SPECIFIC PROTEIN 10 (EUROFUNG)"/>
    <property type="match status" value="1"/>
</dbReference>
<dbReference type="STRING" id="1921803.NIES593_11625"/>
<proteinExistence type="predicted"/>
<evidence type="ECO:0000313" key="2">
    <source>
        <dbReference type="EMBL" id="OKH22768.1"/>
    </source>
</evidence>
<protein>
    <submittedName>
        <fullName evidence="2">Stress-induced protein</fullName>
    </submittedName>
</protein>
<feature type="compositionally biased region" description="Basic and acidic residues" evidence="1">
    <location>
        <begin position="33"/>
        <end position="87"/>
    </location>
</feature>
<dbReference type="RefSeq" id="WP_073599735.1">
    <property type="nucleotide sequence ID" value="NZ_MRCB01000012.1"/>
</dbReference>
<dbReference type="Proteomes" id="UP000186868">
    <property type="component" value="Unassembled WGS sequence"/>
</dbReference>
<accession>A0A1U7HGW0</accession>
<feature type="region of interest" description="Disordered" evidence="1">
    <location>
        <begin position="1"/>
        <end position="107"/>
    </location>
</feature>
<evidence type="ECO:0000313" key="3">
    <source>
        <dbReference type="Proteomes" id="UP000186868"/>
    </source>
</evidence>